<evidence type="ECO:0000256" key="1">
    <source>
        <dbReference type="ARBA" id="ARBA00001954"/>
    </source>
</evidence>
<dbReference type="InterPro" id="IPR012864">
    <property type="entry name" value="PCO/ADO"/>
</dbReference>
<keyword evidence="6" id="KW-0408">Iron</keyword>
<dbReference type="EMBL" id="CP097505">
    <property type="protein sequence ID" value="URD93686.1"/>
    <property type="molecule type" value="Genomic_DNA"/>
</dbReference>
<organism evidence="8 9">
    <name type="scientific">Musa troglodytarum</name>
    <name type="common">fe'i banana</name>
    <dbReference type="NCBI Taxonomy" id="320322"/>
    <lineage>
        <taxon>Eukaryota</taxon>
        <taxon>Viridiplantae</taxon>
        <taxon>Streptophyta</taxon>
        <taxon>Embryophyta</taxon>
        <taxon>Tracheophyta</taxon>
        <taxon>Spermatophyta</taxon>
        <taxon>Magnoliopsida</taxon>
        <taxon>Liliopsida</taxon>
        <taxon>Zingiberales</taxon>
        <taxon>Musaceae</taxon>
        <taxon>Musa</taxon>
    </lineage>
</organism>
<dbReference type="GO" id="GO:0070483">
    <property type="term" value="P:detection of hypoxia"/>
    <property type="evidence" value="ECO:0007669"/>
    <property type="project" value="UniProtKB-ARBA"/>
</dbReference>
<dbReference type="InterPro" id="IPR011051">
    <property type="entry name" value="RmlC_Cupin_sf"/>
</dbReference>
<sequence>MVGFGGRLGRIGEDYFSDVVRSPFVCFALIALLLHEDLAFCRSERVYIICSHTPSCIVAASAVRAYDLWVCLQSESYMMSVKYHSLIMDLYLLRPLNMFDDIKPSDVGLEDEARIARGWNVSMHGSNGRKGRNGNNQYPPPIKYLHIHECESFSIGIFCMPPSSVIPLHNHPGMTVLSKLLYGKMLVKSYDWVDTVEPIDPSKGYMFI</sequence>
<comment type="similarity">
    <text evidence="2">Belongs to the cysteine dioxygenase family.</text>
</comment>
<evidence type="ECO:0000256" key="6">
    <source>
        <dbReference type="ARBA" id="ARBA00023004"/>
    </source>
</evidence>
<evidence type="ECO:0000313" key="9">
    <source>
        <dbReference type="Proteomes" id="UP001055439"/>
    </source>
</evidence>
<keyword evidence="5" id="KW-0560">Oxidoreductase</keyword>
<dbReference type="InterPro" id="IPR014710">
    <property type="entry name" value="RmlC-like_jellyroll"/>
</dbReference>
<protein>
    <recommendedName>
        <fullName evidence="3">cysteine dioxygenase</fullName>
        <ecNumber evidence="3">1.13.11.20</ecNumber>
    </recommendedName>
</protein>
<dbReference type="OrthoDB" id="271433at2759"/>
<comment type="catalytic activity">
    <reaction evidence="7">
        <text>L-cysteine + O2 = 3-sulfino-L-alanine + H(+)</text>
        <dbReference type="Rhea" id="RHEA:20441"/>
        <dbReference type="ChEBI" id="CHEBI:15378"/>
        <dbReference type="ChEBI" id="CHEBI:15379"/>
        <dbReference type="ChEBI" id="CHEBI:35235"/>
        <dbReference type="ChEBI" id="CHEBI:61085"/>
        <dbReference type="EC" id="1.13.11.20"/>
    </reaction>
    <physiologicalReaction direction="left-to-right" evidence="7">
        <dbReference type="Rhea" id="RHEA:20442"/>
    </physiologicalReaction>
</comment>
<evidence type="ECO:0000256" key="7">
    <source>
        <dbReference type="ARBA" id="ARBA00024284"/>
    </source>
</evidence>
<dbReference type="PANTHER" id="PTHR22966">
    <property type="entry name" value="2-AMINOETHANETHIOL DIOXYGENASE"/>
    <property type="match status" value="1"/>
</dbReference>
<keyword evidence="9" id="KW-1185">Reference proteome</keyword>
<evidence type="ECO:0000256" key="3">
    <source>
        <dbReference type="ARBA" id="ARBA00013133"/>
    </source>
</evidence>
<gene>
    <name evidence="8" type="ORF">MUK42_34088</name>
</gene>
<name>A0A9E7FEB6_9LILI</name>
<dbReference type="GO" id="GO:0046872">
    <property type="term" value="F:metal ion binding"/>
    <property type="evidence" value="ECO:0007669"/>
    <property type="project" value="UniProtKB-KW"/>
</dbReference>
<evidence type="ECO:0000256" key="4">
    <source>
        <dbReference type="ARBA" id="ARBA00022723"/>
    </source>
</evidence>
<comment type="cofactor">
    <cofactor evidence="1">
        <name>Fe(2+)</name>
        <dbReference type="ChEBI" id="CHEBI:29033"/>
    </cofactor>
</comment>
<dbReference type="SUPFAM" id="SSF51182">
    <property type="entry name" value="RmlC-like cupins"/>
    <property type="match status" value="1"/>
</dbReference>
<dbReference type="Gene3D" id="2.60.120.10">
    <property type="entry name" value="Jelly Rolls"/>
    <property type="match status" value="1"/>
</dbReference>
<accession>A0A9E7FEB6</accession>
<evidence type="ECO:0000313" key="8">
    <source>
        <dbReference type="EMBL" id="URD93686.1"/>
    </source>
</evidence>
<evidence type="ECO:0000256" key="2">
    <source>
        <dbReference type="ARBA" id="ARBA00006622"/>
    </source>
</evidence>
<dbReference type="GO" id="GO:0017172">
    <property type="term" value="F:cysteine dioxygenase activity"/>
    <property type="evidence" value="ECO:0007669"/>
    <property type="project" value="UniProtKB-EC"/>
</dbReference>
<proteinExistence type="inferred from homology"/>
<reference evidence="8" key="1">
    <citation type="submission" date="2022-05" db="EMBL/GenBank/DDBJ databases">
        <title>The Musa troglodytarum L. genome provides insights into the mechanism of non-climacteric behaviour and enrichment of carotenoids.</title>
        <authorList>
            <person name="Wang J."/>
        </authorList>
    </citation>
    <scope>NUCLEOTIDE SEQUENCE</scope>
    <source>
        <tissue evidence="8">Leaf</tissue>
    </source>
</reference>
<evidence type="ECO:0000256" key="5">
    <source>
        <dbReference type="ARBA" id="ARBA00023002"/>
    </source>
</evidence>
<dbReference type="EC" id="1.13.11.20" evidence="3"/>
<dbReference type="AlphaFoldDB" id="A0A9E7FEB6"/>
<dbReference type="Pfam" id="PF07847">
    <property type="entry name" value="PCO_ADO"/>
    <property type="match status" value="1"/>
</dbReference>
<dbReference type="Proteomes" id="UP001055439">
    <property type="component" value="Chromosome 3"/>
</dbReference>
<keyword evidence="4" id="KW-0479">Metal-binding</keyword>
<dbReference type="PANTHER" id="PTHR22966:SF72">
    <property type="entry name" value="CYSTEINE DIOXYGENASE"/>
    <property type="match status" value="1"/>
</dbReference>